<protein>
    <recommendedName>
        <fullName evidence="3">Carboxylesterase type B domain-containing protein</fullName>
    </recommendedName>
</protein>
<dbReference type="Pfam" id="PF00135">
    <property type="entry name" value="COesterase"/>
    <property type="match status" value="1"/>
</dbReference>
<dbReference type="EMBL" id="BPLQ01009438">
    <property type="protein sequence ID" value="GIY43998.1"/>
    <property type="molecule type" value="Genomic_DNA"/>
</dbReference>
<keyword evidence="2" id="KW-0325">Glycoprotein</keyword>
<accession>A0AAV4TJ41</accession>
<evidence type="ECO:0000313" key="5">
    <source>
        <dbReference type="Proteomes" id="UP001054837"/>
    </source>
</evidence>
<gene>
    <name evidence="4" type="ORF">CDAR_520241</name>
</gene>
<feature type="domain" description="Carboxylesterase type B" evidence="3">
    <location>
        <begin position="40"/>
        <end position="89"/>
    </location>
</feature>
<dbReference type="PANTHER" id="PTHR43903">
    <property type="entry name" value="NEUROLIGIN"/>
    <property type="match status" value="1"/>
</dbReference>
<evidence type="ECO:0000313" key="4">
    <source>
        <dbReference type="EMBL" id="GIY43998.1"/>
    </source>
</evidence>
<keyword evidence="5" id="KW-1185">Reference proteome</keyword>
<evidence type="ECO:0000256" key="1">
    <source>
        <dbReference type="ARBA" id="ARBA00005964"/>
    </source>
</evidence>
<comment type="similarity">
    <text evidence="1">Belongs to the type-B carboxylesterase/lipase family.</text>
</comment>
<dbReference type="InterPro" id="IPR051093">
    <property type="entry name" value="Neuroligin/BSAL"/>
</dbReference>
<dbReference type="Proteomes" id="UP001054837">
    <property type="component" value="Unassembled WGS sequence"/>
</dbReference>
<dbReference type="AlphaFoldDB" id="A0AAV4TJ41"/>
<sequence length="97" mass="10913">MVLKFVDLMVELCLGKESIWDYLLIMYGHISNVTYKNIAKKDNPKLSVMVFIHGESYDWNSGNAYDGSVLASFGNVIVVTINFRLGLLGKHHPSFST</sequence>
<evidence type="ECO:0000256" key="2">
    <source>
        <dbReference type="ARBA" id="ARBA00023180"/>
    </source>
</evidence>
<organism evidence="4 5">
    <name type="scientific">Caerostris darwini</name>
    <dbReference type="NCBI Taxonomy" id="1538125"/>
    <lineage>
        <taxon>Eukaryota</taxon>
        <taxon>Metazoa</taxon>
        <taxon>Ecdysozoa</taxon>
        <taxon>Arthropoda</taxon>
        <taxon>Chelicerata</taxon>
        <taxon>Arachnida</taxon>
        <taxon>Araneae</taxon>
        <taxon>Araneomorphae</taxon>
        <taxon>Entelegynae</taxon>
        <taxon>Araneoidea</taxon>
        <taxon>Araneidae</taxon>
        <taxon>Caerostris</taxon>
    </lineage>
</organism>
<dbReference type="SUPFAM" id="SSF53474">
    <property type="entry name" value="alpha/beta-Hydrolases"/>
    <property type="match status" value="1"/>
</dbReference>
<reference evidence="4 5" key="1">
    <citation type="submission" date="2021-06" db="EMBL/GenBank/DDBJ databases">
        <title>Caerostris darwini draft genome.</title>
        <authorList>
            <person name="Kono N."/>
            <person name="Arakawa K."/>
        </authorList>
    </citation>
    <scope>NUCLEOTIDE SEQUENCE [LARGE SCALE GENOMIC DNA]</scope>
</reference>
<evidence type="ECO:0000259" key="3">
    <source>
        <dbReference type="Pfam" id="PF00135"/>
    </source>
</evidence>
<proteinExistence type="inferred from homology"/>
<dbReference type="Gene3D" id="3.40.50.1820">
    <property type="entry name" value="alpha/beta hydrolase"/>
    <property type="match status" value="1"/>
</dbReference>
<dbReference type="InterPro" id="IPR002018">
    <property type="entry name" value="CarbesteraseB"/>
</dbReference>
<dbReference type="InterPro" id="IPR029058">
    <property type="entry name" value="AB_hydrolase_fold"/>
</dbReference>
<comment type="caution">
    <text evidence="4">The sequence shown here is derived from an EMBL/GenBank/DDBJ whole genome shotgun (WGS) entry which is preliminary data.</text>
</comment>
<name>A0AAV4TJ41_9ARAC</name>